<dbReference type="InterPro" id="IPR050268">
    <property type="entry name" value="NADH-dep_flavin_reductase"/>
</dbReference>
<dbReference type="EMBL" id="FAOZ01000037">
    <property type="protein sequence ID" value="CUU60261.1"/>
    <property type="molecule type" value="Genomic_DNA"/>
</dbReference>
<dbReference type="PANTHER" id="PTHR30466:SF11">
    <property type="entry name" value="FLAVIN-DEPENDENT MONOOXYGENASE, REDUCTASE SUBUNIT HSAB"/>
    <property type="match status" value="1"/>
</dbReference>
<organism evidence="4 5">
    <name type="scientific">Parafrankia irregularis</name>
    <dbReference type="NCBI Taxonomy" id="795642"/>
    <lineage>
        <taxon>Bacteria</taxon>
        <taxon>Bacillati</taxon>
        <taxon>Actinomycetota</taxon>
        <taxon>Actinomycetes</taxon>
        <taxon>Frankiales</taxon>
        <taxon>Frankiaceae</taxon>
        <taxon>Parafrankia</taxon>
    </lineage>
</organism>
<dbReference type="PANTHER" id="PTHR30466">
    <property type="entry name" value="FLAVIN REDUCTASE"/>
    <property type="match status" value="1"/>
</dbReference>
<reference evidence="5" key="1">
    <citation type="submission" date="2015-11" db="EMBL/GenBank/DDBJ databases">
        <authorList>
            <person name="Varghese N."/>
        </authorList>
    </citation>
    <scope>NUCLEOTIDE SEQUENCE [LARGE SCALE GENOMIC DNA]</scope>
    <source>
        <strain evidence="5">DSM 45899</strain>
    </source>
</reference>
<accession>A0A0S4QXC5</accession>
<dbReference type="Gene3D" id="2.30.110.10">
    <property type="entry name" value="Electron Transport, Fmn-binding Protein, Chain A"/>
    <property type="match status" value="1"/>
</dbReference>
<keyword evidence="5" id="KW-1185">Reference proteome</keyword>
<evidence type="ECO:0000313" key="4">
    <source>
        <dbReference type="EMBL" id="CUU60261.1"/>
    </source>
</evidence>
<dbReference type="GO" id="GO:0004497">
    <property type="term" value="F:monooxygenase activity"/>
    <property type="evidence" value="ECO:0007669"/>
    <property type="project" value="UniProtKB-KW"/>
</dbReference>
<keyword evidence="4" id="KW-0503">Monooxygenase</keyword>
<name>A0A0S4QXC5_9ACTN</name>
<evidence type="ECO:0000256" key="2">
    <source>
        <dbReference type="ARBA" id="ARBA00023002"/>
    </source>
</evidence>
<keyword evidence="2" id="KW-0560">Oxidoreductase</keyword>
<dbReference type="SMART" id="SM00903">
    <property type="entry name" value="Flavin_Reduct"/>
    <property type="match status" value="1"/>
</dbReference>
<dbReference type="RefSeq" id="WP_091284909.1">
    <property type="nucleotide sequence ID" value="NZ_FAOZ01000037.1"/>
</dbReference>
<protein>
    <submittedName>
        <fullName evidence="4">3-hydroxy-9,10-secoandrosta-1,3,5(10)-triene-9,17-dione monooxygenase reductase component</fullName>
    </submittedName>
</protein>
<dbReference type="Proteomes" id="UP000198802">
    <property type="component" value="Unassembled WGS sequence"/>
</dbReference>
<gene>
    <name evidence="4" type="ORF">Ga0074812_13745</name>
</gene>
<dbReference type="GO" id="GO:0010181">
    <property type="term" value="F:FMN binding"/>
    <property type="evidence" value="ECO:0007669"/>
    <property type="project" value="InterPro"/>
</dbReference>
<dbReference type="AlphaFoldDB" id="A0A0S4QXC5"/>
<feature type="domain" description="Flavin reductase like" evidence="3">
    <location>
        <begin position="39"/>
        <end position="182"/>
    </location>
</feature>
<dbReference type="GO" id="GO:0042602">
    <property type="term" value="F:riboflavin reductase (NADPH) activity"/>
    <property type="evidence" value="ECO:0007669"/>
    <property type="project" value="TreeGrafter"/>
</dbReference>
<sequence length="187" mass="19895">MTQATCDVIAQRQPSEEGAAATPRSVFTATESADFRAVLGHFCSGIVIVTAMDGSEPVGMTCQSFSSASLTPPLVMFLPARTSTSYPRIRAAGHFCVNVLDNSQEAVSAQFSRSGTDKWNGISWTPAENGAPVLDGALAWMECTLHREYDAGDHVITLGLVERLGAAATGEPLLYFRGAYGQFLARS</sequence>
<comment type="similarity">
    <text evidence="1">Belongs to the non-flavoprotein flavin reductase family.</text>
</comment>
<evidence type="ECO:0000313" key="5">
    <source>
        <dbReference type="Proteomes" id="UP000198802"/>
    </source>
</evidence>
<proteinExistence type="inferred from homology"/>
<dbReference type="InterPro" id="IPR012349">
    <property type="entry name" value="Split_barrel_FMN-bd"/>
</dbReference>
<evidence type="ECO:0000256" key="1">
    <source>
        <dbReference type="ARBA" id="ARBA00008898"/>
    </source>
</evidence>
<dbReference type="Pfam" id="PF01613">
    <property type="entry name" value="Flavin_Reduct"/>
    <property type="match status" value="1"/>
</dbReference>
<dbReference type="SUPFAM" id="SSF50475">
    <property type="entry name" value="FMN-binding split barrel"/>
    <property type="match status" value="1"/>
</dbReference>
<dbReference type="InterPro" id="IPR002563">
    <property type="entry name" value="Flavin_Rdtase-like_dom"/>
</dbReference>
<evidence type="ECO:0000259" key="3">
    <source>
        <dbReference type="SMART" id="SM00903"/>
    </source>
</evidence>